<dbReference type="AlphaFoldDB" id="A0AAQ4EPY2"/>
<dbReference type="EMBL" id="JARKHS020012531">
    <property type="protein sequence ID" value="KAK8776822.1"/>
    <property type="molecule type" value="Genomic_DNA"/>
</dbReference>
<feature type="region of interest" description="Disordered" evidence="1">
    <location>
        <begin position="134"/>
        <end position="155"/>
    </location>
</feature>
<accession>A0AAQ4EPY2</accession>
<dbReference type="Proteomes" id="UP001321473">
    <property type="component" value="Unassembled WGS sequence"/>
</dbReference>
<feature type="region of interest" description="Disordered" evidence="1">
    <location>
        <begin position="1"/>
        <end position="21"/>
    </location>
</feature>
<sequence length="176" mass="18643">MVRHYTSRIGLEHSRPPGSLSAYPCVQSDKLEKVEKSVVLLEDPVQDDARACRVSTNPAAVLTDARFPADIHDVEEPVGRAQGLPHAAAGFLLPEIDHPEDATGTLSPPFFSGVGEYEEELVHTLLGLVQAASRPQRPVPGPAGGSSAAPSPAGFHVKKGQELASLVVQYEHATVA</sequence>
<reference evidence="2 3" key="1">
    <citation type="journal article" date="2023" name="Arcadia Sci">
        <title>De novo assembly of a long-read Amblyomma americanum tick genome.</title>
        <authorList>
            <person name="Chou S."/>
            <person name="Poskanzer K.E."/>
            <person name="Rollins M."/>
            <person name="Thuy-Boun P.S."/>
        </authorList>
    </citation>
    <scope>NUCLEOTIDE SEQUENCE [LARGE SCALE GENOMIC DNA]</scope>
    <source>
        <strain evidence="2">F_SG_1</strain>
        <tissue evidence="2">Salivary glands</tissue>
    </source>
</reference>
<keyword evidence="3" id="KW-1185">Reference proteome</keyword>
<proteinExistence type="predicted"/>
<comment type="caution">
    <text evidence="2">The sequence shown here is derived from an EMBL/GenBank/DDBJ whole genome shotgun (WGS) entry which is preliminary data.</text>
</comment>
<evidence type="ECO:0000256" key="1">
    <source>
        <dbReference type="SAM" id="MobiDB-lite"/>
    </source>
</evidence>
<name>A0AAQ4EPY2_AMBAM</name>
<feature type="compositionally biased region" description="Low complexity" evidence="1">
    <location>
        <begin position="145"/>
        <end position="154"/>
    </location>
</feature>
<evidence type="ECO:0000313" key="3">
    <source>
        <dbReference type="Proteomes" id="UP001321473"/>
    </source>
</evidence>
<protein>
    <submittedName>
        <fullName evidence="2">Uncharacterized protein</fullName>
    </submittedName>
</protein>
<gene>
    <name evidence="2" type="ORF">V5799_029828</name>
</gene>
<evidence type="ECO:0000313" key="2">
    <source>
        <dbReference type="EMBL" id="KAK8776822.1"/>
    </source>
</evidence>
<organism evidence="2 3">
    <name type="scientific">Amblyomma americanum</name>
    <name type="common">Lone star tick</name>
    <dbReference type="NCBI Taxonomy" id="6943"/>
    <lineage>
        <taxon>Eukaryota</taxon>
        <taxon>Metazoa</taxon>
        <taxon>Ecdysozoa</taxon>
        <taxon>Arthropoda</taxon>
        <taxon>Chelicerata</taxon>
        <taxon>Arachnida</taxon>
        <taxon>Acari</taxon>
        <taxon>Parasitiformes</taxon>
        <taxon>Ixodida</taxon>
        <taxon>Ixodoidea</taxon>
        <taxon>Ixodidae</taxon>
        <taxon>Amblyomminae</taxon>
        <taxon>Amblyomma</taxon>
    </lineage>
</organism>